<accession>A0A4Y2LFB4</accession>
<reference evidence="1 2" key="1">
    <citation type="journal article" date="2019" name="Sci. Rep.">
        <title>Orb-weaving spider Araneus ventricosus genome elucidates the spidroin gene catalogue.</title>
        <authorList>
            <person name="Kono N."/>
            <person name="Nakamura H."/>
            <person name="Ohtoshi R."/>
            <person name="Moran D.A.P."/>
            <person name="Shinohara A."/>
            <person name="Yoshida Y."/>
            <person name="Fujiwara M."/>
            <person name="Mori M."/>
            <person name="Tomita M."/>
            <person name="Arakawa K."/>
        </authorList>
    </citation>
    <scope>NUCLEOTIDE SEQUENCE [LARGE SCALE GENOMIC DNA]</scope>
</reference>
<sequence length="98" mass="11179">MNTCTSQTQRDYFTVRSAQLYNAARDQFRSYECRRQESPHTGRRRLWEVKKNSGQDGKDCFHFVVGGANCGSSFLMLNCCLLCGTRLAGVDGWELVML</sequence>
<organism evidence="1 2">
    <name type="scientific">Araneus ventricosus</name>
    <name type="common">Orbweaver spider</name>
    <name type="synonym">Epeira ventricosa</name>
    <dbReference type="NCBI Taxonomy" id="182803"/>
    <lineage>
        <taxon>Eukaryota</taxon>
        <taxon>Metazoa</taxon>
        <taxon>Ecdysozoa</taxon>
        <taxon>Arthropoda</taxon>
        <taxon>Chelicerata</taxon>
        <taxon>Arachnida</taxon>
        <taxon>Araneae</taxon>
        <taxon>Araneomorphae</taxon>
        <taxon>Entelegynae</taxon>
        <taxon>Araneoidea</taxon>
        <taxon>Araneidae</taxon>
        <taxon>Araneus</taxon>
    </lineage>
</organism>
<evidence type="ECO:0000313" key="2">
    <source>
        <dbReference type="Proteomes" id="UP000499080"/>
    </source>
</evidence>
<keyword evidence="2" id="KW-1185">Reference proteome</keyword>
<evidence type="ECO:0000313" key="1">
    <source>
        <dbReference type="EMBL" id="GBN12643.1"/>
    </source>
</evidence>
<protein>
    <submittedName>
        <fullName evidence="1">Uncharacterized protein</fullName>
    </submittedName>
</protein>
<proteinExistence type="predicted"/>
<comment type="caution">
    <text evidence="1">The sequence shown here is derived from an EMBL/GenBank/DDBJ whole genome shotgun (WGS) entry which is preliminary data.</text>
</comment>
<dbReference type="AlphaFoldDB" id="A0A4Y2LFB4"/>
<dbReference type="EMBL" id="BGPR01005701">
    <property type="protein sequence ID" value="GBN12643.1"/>
    <property type="molecule type" value="Genomic_DNA"/>
</dbReference>
<name>A0A4Y2LFB4_ARAVE</name>
<dbReference type="Proteomes" id="UP000499080">
    <property type="component" value="Unassembled WGS sequence"/>
</dbReference>
<gene>
    <name evidence="1" type="ORF">AVEN_75158_1</name>
</gene>